<dbReference type="EMBL" id="JAVRHQ010000038">
    <property type="protein sequence ID" value="MDT0644868.1"/>
    <property type="molecule type" value="Genomic_DNA"/>
</dbReference>
<comment type="caution">
    <text evidence="1">The sequence shown here is derived from an EMBL/GenBank/DDBJ whole genome shotgun (WGS) entry which is preliminary data.</text>
</comment>
<dbReference type="Proteomes" id="UP001262889">
    <property type="component" value="Unassembled WGS sequence"/>
</dbReference>
<gene>
    <name evidence="1" type="ORF">RM553_18670</name>
</gene>
<evidence type="ECO:0008006" key="3">
    <source>
        <dbReference type="Google" id="ProtNLM"/>
    </source>
</evidence>
<sequence>MKKYQIRIILFLLVTFYSADIVSQEEKEVNLPIIFAEFMFGGAGRINGNAGILVGGELNYQYKKNLFSIRYLENSQLESNIVFLSPVTPFPILREKNYNKETGLLYGKRWIYGGSSLSFSGGISFNSYSSKFIDENDDHYRLSDNYVGFPFEMNFKWFKSEKNRYRIMYGAIPVGKPTAFGRDFGFKLTGNISRNSLIGVGLVYGMGIHKNY</sequence>
<dbReference type="RefSeq" id="WP_311536482.1">
    <property type="nucleotide sequence ID" value="NZ_JAVRHQ010000038.1"/>
</dbReference>
<organism evidence="1 2">
    <name type="scientific">Autumnicola tepida</name>
    <dbReference type="NCBI Taxonomy" id="3075595"/>
    <lineage>
        <taxon>Bacteria</taxon>
        <taxon>Pseudomonadati</taxon>
        <taxon>Bacteroidota</taxon>
        <taxon>Flavobacteriia</taxon>
        <taxon>Flavobacteriales</taxon>
        <taxon>Flavobacteriaceae</taxon>
        <taxon>Autumnicola</taxon>
    </lineage>
</organism>
<proteinExistence type="predicted"/>
<keyword evidence="2" id="KW-1185">Reference proteome</keyword>
<name>A0ABU3CEU8_9FLAO</name>
<evidence type="ECO:0000313" key="1">
    <source>
        <dbReference type="EMBL" id="MDT0644868.1"/>
    </source>
</evidence>
<reference evidence="1 2" key="1">
    <citation type="submission" date="2023-09" db="EMBL/GenBank/DDBJ databases">
        <authorList>
            <person name="Rey-Velasco X."/>
        </authorList>
    </citation>
    <scope>NUCLEOTIDE SEQUENCE [LARGE SCALE GENOMIC DNA]</scope>
    <source>
        <strain evidence="1 2">F363</strain>
    </source>
</reference>
<accession>A0ABU3CEU8</accession>
<protein>
    <recommendedName>
        <fullName evidence="3">Outer membrane protein beta-barrel domain-containing protein</fullName>
    </recommendedName>
</protein>
<evidence type="ECO:0000313" key="2">
    <source>
        <dbReference type="Proteomes" id="UP001262889"/>
    </source>
</evidence>